<dbReference type="InterPro" id="IPR036365">
    <property type="entry name" value="PGBD-like_sf"/>
</dbReference>
<proteinExistence type="predicted"/>
<dbReference type="Gene3D" id="1.10.101.10">
    <property type="entry name" value="PGBD-like superfamily/PGBD"/>
    <property type="match status" value="1"/>
</dbReference>
<dbReference type="AlphaFoldDB" id="A0A0M3QH24"/>
<dbReference type="InterPro" id="IPR036366">
    <property type="entry name" value="PGBDSf"/>
</dbReference>
<dbReference type="RefSeq" id="WP_005308279.1">
    <property type="nucleotide sequence ID" value="NZ_CP011340.1"/>
</dbReference>
<dbReference type="PATRIC" id="fig|38300.4.peg.745"/>
<evidence type="ECO:0000313" key="2">
    <source>
        <dbReference type="Proteomes" id="UP000060513"/>
    </source>
</evidence>
<name>A0A0M3QH24_STRPR</name>
<reference evidence="1 2" key="1">
    <citation type="submission" date="2015-08" db="EMBL/GenBank/DDBJ databases">
        <title>Genome sequence of the pristinamycin over-producing bacterium Streptomyces pristinaespiralis HCCB10218.</title>
        <authorList>
            <person name="Tian J."/>
            <person name="Yang J."/>
            <person name="Li L."/>
            <person name="Ruan L."/>
            <person name="Wei W."/>
            <person name="Zheng G."/>
            <person name="Wei Z."/>
            <person name="Yang S."/>
            <person name="Ge M."/>
            <person name="Jiang W."/>
            <person name="Lu Y."/>
        </authorList>
    </citation>
    <scope>NUCLEOTIDE SEQUENCE [LARGE SCALE GENOMIC DNA]</scope>
    <source>
        <strain evidence="1 2">HCCB 10218</strain>
    </source>
</reference>
<dbReference type="OrthoDB" id="5244994at2"/>
<sequence>MIFRTTRGRLAGALIAACATGAMALSSSPASAKVSDGYIRGYDMVEGDWSDEGVISAGEYSSSTATCMWQRILRAHGAPKPSGLLFSESDIDGHFGPNTTHATKWLQWKFGLVDSPSKADGRVGPNTFRAAQKYLVRTGGITTPGSTVYFRYEGWRYGTNMSRNGQGIYVFQDGTDHARQANYDSNECD</sequence>
<dbReference type="Pfam" id="PF01471">
    <property type="entry name" value="PG_binding_1"/>
    <property type="match status" value="1"/>
</dbReference>
<dbReference type="Proteomes" id="UP000060513">
    <property type="component" value="Chromosome"/>
</dbReference>
<gene>
    <name evidence="1" type="ORF">SPRI_0693</name>
</gene>
<protein>
    <submittedName>
        <fullName evidence="1">Uncharacterized protein</fullName>
    </submittedName>
</protein>
<evidence type="ECO:0000313" key="1">
    <source>
        <dbReference type="EMBL" id="ALC18999.1"/>
    </source>
</evidence>
<dbReference type="SUPFAM" id="SSF47090">
    <property type="entry name" value="PGBD-like"/>
    <property type="match status" value="1"/>
</dbReference>
<organism evidence="1">
    <name type="scientific">Streptomyces pristinaespiralis</name>
    <dbReference type="NCBI Taxonomy" id="38300"/>
    <lineage>
        <taxon>Bacteria</taxon>
        <taxon>Bacillati</taxon>
        <taxon>Actinomycetota</taxon>
        <taxon>Actinomycetes</taxon>
        <taxon>Kitasatosporales</taxon>
        <taxon>Streptomycetaceae</taxon>
        <taxon>Streptomyces</taxon>
    </lineage>
</organism>
<dbReference type="EMBL" id="CP011340">
    <property type="protein sequence ID" value="ALC18999.1"/>
    <property type="molecule type" value="Genomic_DNA"/>
</dbReference>
<dbReference type="InterPro" id="IPR002477">
    <property type="entry name" value="Peptidoglycan-bd-like"/>
</dbReference>
<dbReference type="KEGG" id="spri:SPRI_0693"/>
<dbReference type="GeneID" id="97238225"/>
<accession>A0A0M3QH24</accession>